<reference evidence="2 3" key="1">
    <citation type="submission" date="2017-07" db="EMBL/GenBank/DDBJ databases">
        <title>Genome Sequence of Antarctobacter heliothermus Strain SMS3 Isolated from a culture of the Diatom Skeletonema marinoi.</title>
        <authorList>
            <person name="Topel M."/>
            <person name="Pinder M.I.M."/>
            <person name="Johansson O.N."/>
            <person name="Kourtchenko O."/>
            <person name="Godhe A."/>
            <person name="Clarke A.K."/>
        </authorList>
    </citation>
    <scope>NUCLEOTIDE SEQUENCE [LARGE SCALE GENOMIC DNA]</scope>
    <source>
        <strain evidence="2 3">SMS3</strain>
        <plasmid evidence="3">Plasmid psms3-1</plasmid>
    </source>
</reference>
<name>A0A222EBL3_9RHOB</name>
<accession>A0A222EBL3</accession>
<proteinExistence type="predicted"/>
<feature type="transmembrane region" description="Helical" evidence="1">
    <location>
        <begin position="12"/>
        <end position="32"/>
    </location>
</feature>
<keyword evidence="1" id="KW-0812">Transmembrane</keyword>
<evidence type="ECO:0000256" key="1">
    <source>
        <dbReference type="SAM" id="Phobius"/>
    </source>
</evidence>
<evidence type="ECO:0000313" key="2">
    <source>
        <dbReference type="EMBL" id="ASP23500.1"/>
    </source>
</evidence>
<keyword evidence="1" id="KW-0472">Membrane</keyword>
<keyword evidence="2" id="KW-0614">Plasmid</keyword>
<organism evidence="2 3">
    <name type="scientific">Antarctobacter heliothermus</name>
    <dbReference type="NCBI Taxonomy" id="74033"/>
    <lineage>
        <taxon>Bacteria</taxon>
        <taxon>Pseudomonadati</taxon>
        <taxon>Pseudomonadota</taxon>
        <taxon>Alphaproteobacteria</taxon>
        <taxon>Rhodobacterales</taxon>
        <taxon>Roseobacteraceae</taxon>
        <taxon>Antarctobacter</taxon>
    </lineage>
</organism>
<keyword evidence="1" id="KW-1133">Transmembrane helix</keyword>
<sequence length="61" mass="7285">MQPVTICYKRHWFLRQIVAHVVWLCTGFILSLREVEEMMLARGVDVSYEPIRRKSPTFRSC</sequence>
<dbReference type="AlphaFoldDB" id="A0A222EBL3"/>
<gene>
    <name evidence="2" type="ORF">ANTHELSMS3_05120</name>
</gene>
<dbReference type="Proteomes" id="UP000203589">
    <property type="component" value="Plasmid pSMS3-1"/>
</dbReference>
<evidence type="ECO:0000313" key="3">
    <source>
        <dbReference type="Proteomes" id="UP000203589"/>
    </source>
</evidence>
<keyword evidence="3" id="KW-1185">Reference proteome</keyword>
<protein>
    <submittedName>
        <fullName evidence="2">Transposase</fullName>
    </submittedName>
</protein>
<geneLocation type="plasmid" evidence="3">
    <name>psms3-1</name>
</geneLocation>
<dbReference type="KEGG" id="aht:ANTHELSMS3_05120"/>
<dbReference type="EMBL" id="CP022541">
    <property type="protein sequence ID" value="ASP23500.1"/>
    <property type="molecule type" value="Genomic_DNA"/>
</dbReference>